<keyword evidence="7" id="KW-0472">Membrane</keyword>
<dbReference type="PANTHER" id="PTHR12137:SF54">
    <property type="entry name" value="CARBOHYDRATE SULFOTRANSFERASE"/>
    <property type="match status" value="1"/>
</dbReference>
<evidence type="ECO:0000256" key="1">
    <source>
        <dbReference type="ARBA" id="ARBA00004323"/>
    </source>
</evidence>
<evidence type="ECO:0000313" key="10">
    <source>
        <dbReference type="EMBL" id="KAL3871056.1"/>
    </source>
</evidence>
<sequence length="444" mass="51406">MDMQAFMMAYIWRKNIFCFLISFTIITCLAWVYFSRTGPPHLETIRSGPWFNGTSNTLATLDLVQGKIDDEIKRRMDYIKIMCNTSVAKRYSNNFRSSLVKKTIYTFTPRERFTSEDVCFCKIPKSGSTFWGRALYMISHPELADEIETYSGIEVHGTLSDKRAIPCNDSMINNSKSFMVTRNPWTRLYSAYIDKIYLEKYAKLTAKLLETENDSKVIAENDCQSRIVSFERILKQVISWASSRKDTLDRHFAPVSLLCDPCRYDYAFFMKQERLEQETNLALDILEVPGSLRSRLDMTQEQNFIKATVPNLVKTTMSVFVSNNHSCLSKNDMHRRIWRVLQIKGLVSEKLAFPNEVFDNQGSSVVIANALTDYVLENRLESDVAAKQRITFLEKAYAQVNLDILRDVQRIFELDFLLFGYRLTPPGFKEDDQMFKDATALTDT</sequence>
<organism evidence="10 11">
    <name type="scientific">Sinanodonta woodiana</name>
    <name type="common">Chinese pond mussel</name>
    <name type="synonym">Anodonta woodiana</name>
    <dbReference type="NCBI Taxonomy" id="1069815"/>
    <lineage>
        <taxon>Eukaryota</taxon>
        <taxon>Metazoa</taxon>
        <taxon>Spiralia</taxon>
        <taxon>Lophotrochozoa</taxon>
        <taxon>Mollusca</taxon>
        <taxon>Bivalvia</taxon>
        <taxon>Autobranchia</taxon>
        <taxon>Heteroconchia</taxon>
        <taxon>Palaeoheterodonta</taxon>
        <taxon>Unionida</taxon>
        <taxon>Unionoidea</taxon>
        <taxon>Unionidae</taxon>
        <taxon>Unioninae</taxon>
        <taxon>Sinanodonta</taxon>
    </lineage>
</organism>
<dbReference type="EMBL" id="JBJQND010000007">
    <property type="protein sequence ID" value="KAL3871056.1"/>
    <property type="molecule type" value="Genomic_DNA"/>
</dbReference>
<dbReference type="AlphaFoldDB" id="A0ABD3WAX0"/>
<reference evidence="10 11" key="1">
    <citation type="submission" date="2024-11" db="EMBL/GenBank/DDBJ databases">
        <title>Chromosome-level genome assembly of the freshwater bivalve Anodonta woodiana.</title>
        <authorList>
            <person name="Chen X."/>
        </authorList>
    </citation>
    <scope>NUCLEOTIDE SEQUENCE [LARGE SCALE GENOMIC DNA]</scope>
    <source>
        <strain evidence="10">MN2024</strain>
        <tissue evidence="10">Gills</tissue>
    </source>
</reference>
<evidence type="ECO:0000256" key="5">
    <source>
        <dbReference type="ARBA" id="ARBA00022989"/>
    </source>
</evidence>
<keyword evidence="9" id="KW-0119">Carbohydrate metabolism</keyword>
<evidence type="ECO:0000256" key="4">
    <source>
        <dbReference type="ARBA" id="ARBA00022692"/>
    </source>
</evidence>
<dbReference type="PANTHER" id="PTHR12137">
    <property type="entry name" value="CARBOHYDRATE SULFOTRANSFERASE"/>
    <property type="match status" value="1"/>
</dbReference>
<evidence type="ECO:0000256" key="9">
    <source>
        <dbReference type="RuleBase" id="RU364020"/>
    </source>
</evidence>
<evidence type="ECO:0000313" key="11">
    <source>
        <dbReference type="Proteomes" id="UP001634394"/>
    </source>
</evidence>
<gene>
    <name evidence="10" type="ORF">ACJMK2_039079</name>
</gene>
<keyword evidence="5" id="KW-1133">Transmembrane helix</keyword>
<keyword evidence="3 9" id="KW-0808">Transferase</keyword>
<comment type="similarity">
    <text evidence="2 9">Belongs to the sulfotransferase 2 family.</text>
</comment>
<name>A0ABD3WAX0_SINWO</name>
<dbReference type="GO" id="GO:0008146">
    <property type="term" value="F:sulfotransferase activity"/>
    <property type="evidence" value="ECO:0007669"/>
    <property type="project" value="UniProtKB-ARBA"/>
</dbReference>
<accession>A0ABD3WAX0</accession>
<evidence type="ECO:0000256" key="8">
    <source>
        <dbReference type="ARBA" id="ARBA00023180"/>
    </source>
</evidence>
<evidence type="ECO:0000256" key="6">
    <source>
        <dbReference type="ARBA" id="ARBA00023034"/>
    </source>
</evidence>
<evidence type="ECO:0000256" key="7">
    <source>
        <dbReference type="ARBA" id="ARBA00023136"/>
    </source>
</evidence>
<proteinExistence type="inferred from homology"/>
<keyword evidence="11" id="KW-1185">Reference proteome</keyword>
<dbReference type="InterPro" id="IPR018011">
    <property type="entry name" value="Carb_sulfotrans_8-10"/>
</dbReference>
<keyword evidence="4" id="KW-0812">Transmembrane</keyword>
<keyword evidence="6 9" id="KW-0333">Golgi apparatus</keyword>
<dbReference type="InterPro" id="IPR005331">
    <property type="entry name" value="Sulfotransferase"/>
</dbReference>
<keyword evidence="9" id="KW-0735">Signal-anchor</keyword>
<dbReference type="Proteomes" id="UP001634394">
    <property type="component" value="Unassembled WGS sequence"/>
</dbReference>
<dbReference type="Pfam" id="PF03567">
    <property type="entry name" value="Sulfotransfer_2"/>
    <property type="match status" value="1"/>
</dbReference>
<evidence type="ECO:0000256" key="2">
    <source>
        <dbReference type="ARBA" id="ARBA00006339"/>
    </source>
</evidence>
<dbReference type="GO" id="GO:0000139">
    <property type="term" value="C:Golgi membrane"/>
    <property type="evidence" value="ECO:0007669"/>
    <property type="project" value="UniProtKB-SubCell"/>
</dbReference>
<dbReference type="EC" id="2.8.2.-" evidence="9"/>
<evidence type="ECO:0000256" key="3">
    <source>
        <dbReference type="ARBA" id="ARBA00022679"/>
    </source>
</evidence>
<keyword evidence="8 9" id="KW-0325">Glycoprotein</keyword>
<comment type="caution">
    <text evidence="10">The sequence shown here is derived from an EMBL/GenBank/DDBJ whole genome shotgun (WGS) entry which is preliminary data.</text>
</comment>
<protein>
    <recommendedName>
        <fullName evidence="9">Carbohydrate sulfotransferase</fullName>
        <ecNumber evidence="9">2.8.2.-</ecNumber>
    </recommendedName>
</protein>
<comment type="subcellular location">
    <subcellularLocation>
        <location evidence="1 9">Golgi apparatus membrane</location>
        <topology evidence="1 9">Single-pass type II membrane protein</topology>
    </subcellularLocation>
</comment>